<comment type="caution">
    <text evidence="5">The sequence shown here is derived from an EMBL/GenBank/DDBJ whole genome shotgun (WGS) entry which is preliminary data.</text>
</comment>
<accession>A0A835IBD9</accession>
<proteinExistence type="predicted"/>
<dbReference type="Proteomes" id="UP000631114">
    <property type="component" value="Unassembled WGS sequence"/>
</dbReference>
<dbReference type="OrthoDB" id="288590at2759"/>
<name>A0A835IBD9_9MAGN</name>
<dbReference type="InterPro" id="IPR027443">
    <property type="entry name" value="IPNS-like_sf"/>
</dbReference>
<dbReference type="GO" id="GO:0046872">
    <property type="term" value="F:metal ion binding"/>
    <property type="evidence" value="ECO:0007669"/>
    <property type="project" value="UniProtKB-KW"/>
</dbReference>
<evidence type="ECO:0000313" key="5">
    <source>
        <dbReference type="EMBL" id="KAF9612763.1"/>
    </source>
</evidence>
<dbReference type="SUPFAM" id="SSF51197">
    <property type="entry name" value="Clavaminate synthase-like"/>
    <property type="match status" value="1"/>
</dbReference>
<evidence type="ECO:0000256" key="2">
    <source>
        <dbReference type="ARBA" id="ARBA00023004"/>
    </source>
</evidence>
<keyword evidence="1" id="KW-0479">Metal-binding</keyword>
<dbReference type="Pfam" id="PF14226">
    <property type="entry name" value="DIOX_N"/>
    <property type="match status" value="1"/>
</dbReference>
<keyword evidence="2" id="KW-0408">Iron</keyword>
<dbReference type="AlphaFoldDB" id="A0A835IBD9"/>
<keyword evidence="6" id="KW-1185">Reference proteome</keyword>
<organism evidence="5 6">
    <name type="scientific">Coptis chinensis</name>
    <dbReference type="NCBI Taxonomy" id="261450"/>
    <lineage>
        <taxon>Eukaryota</taxon>
        <taxon>Viridiplantae</taxon>
        <taxon>Streptophyta</taxon>
        <taxon>Embryophyta</taxon>
        <taxon>Tracheophyta</taxon>
        <taxon>Spermatophyta</taxon>
        <taxon>Magnoliopsida</taxon>
        <taxon>Ranunculales</taxon>
        <taxon>Ranunculaceae</taxon>
        <taxon>Coptidoideae</taxon>
        <taxon>Coptis</taxon>
    </lineage>
</organism>
<feature type="domain" description="Non-haem dioxygenase N-terminal" evidence="4">
    <location>
        <begin position="55"/>
        <end position="87"/>
    </location>
</feature>
<evidence type="ECO:0000259" key="4">
    <source>
        <dbReference type="Pfam" id="PF14226"/>
    </source>
</evidence>
<reference evidence="5 6" key="1">
    <citation type="submission" date="2020-10" db="EMBL/GenBank/DDBJ databases">
        <title>The Coptis chinensis genome and diversification of protoberbering-type alkaloids.</title>
        <authorList>
            <person name="Wang B."/>
            <person name="Shu S."/>
            <person name="Song C."/>
            <person name="Liu Y."/>
        </authorList>
    </citation>
    <scope>NUCLEOTIDE SEQUENCE [LARGE SCALE GENOMIC DNA]</scope>
    <source>
        <strain evidence="5">HL-2020</strain>
        <tissue evidence="5">Leaf</tissue>
    </source>
</reference>
<evidence type="ECO:0000256" key="3">
    <source>
        <dbReference type="SAM" id="MobiDB-lite"/>
    </source>
</evidence>
<dbReference type="InterPro" id="IPR026992">
    <property type="entry name" value="DIOX_N"/>
</dbReference>
<feature type="region of interest" description="Disordered" evidence="3">
    <location>
        <begin position="26"/>
        <end position="50"/>
    </location>
</feature>
<gene>
    <name evidence="5" type="ORF">IFM89_003773</name>
</gene>
<dbReference type="Gene3D" id="2.60.120.330">
    <property type="entry name" value="B-lactam Antibiotic, Isopenicillin N Synthase, Chain"/>
    <property type="match status" value="1"/>
</dbReference>
<evidence type="ECO:0000313" key="6">
    <source>
        <dbReference type="Proteomes" id="UP000631114"/>
    </source>
</evidence>
<protein>
    <recommendedName>
        <fullName evidence="4">Non-haem dioxygenase N-terminal domain-containing protein</fullName>
    </recommendedName>
</protein>
<dbReference type="EMBL" id="JADFTS010000003">
    <property type="protein sequence ID" value="KAF9612763.1"/>
    <property type="molecule type" value="Genomic_DNA"/>
</dbReference>
<sequence>MDNGNIKIEQAPSWGSSVPVANVQEMARRNPLSVPNKYTRDLDDRPNLSPVSSDIPVIDLPLLSDGSNEEELKKLDLACKNWGFFQVPYNNTSFVHTNTDI</sequence>
<evidence type="ECO:0000256" key="1">
    <source>
        <dbReference type="ARBA" id="ARBA00022723"/>
    </source>
</evidence>